<feature type="non-terminal residue" evidence="2">
    <location>
        <position position="1"/>
    </location>
</feature>
<evidence type="ECO:0000313" key="4">
    <source>
        <dbReference type="Proteomes" id="UP000663829"/>
    </source>
</evidence>
<dbReference type="Pfam" id="PF26215">
    <property type="entry name" value="HTH_animal"/>
    <property type="match status" value="1"/>
</dbReference>
<dbReference type="Proteomes" id="UP000681722">
    <property type="component" value="Unassembled WGS sequence"/>
</dbReference>
<evidence type="ECO:0000259" key="1">
    <source>
        <dbReference type="PROSITE" id="PS50878"/>
    </source>
</evidence>
<evidence type="ECO:0000313" key="3">
    <source>
        <dbReference type="EMBL" id="CAF4412997.1"/>
    </source>
</evidence>
<reference evidence="2" key="1">
    <citation type="submission" date="2021-02" db="EMBL/GenBank/DDBJ databases">
        <authorList>
            <person name="Nowell W R."/>
        </authorList>
    </citation>
    <scope>NUCLEOTIDE SEQUENCE</scope>
</reference>
<gene>
    <name evidence="2" type="ORF">GPM918_LOCUS39252</name>
    <name evidence="3" type="ORF">SRO942_LOCUS40118</name>
</gene>
<keyword evidence="4" id="KW-1185">Reference proteome</keyword>
<name>A0A815X6Z1_9BILA</name>
<dbReference type="InterPro" id="IPR000477">
    <property type="entry name" value="RT_dom"/>
</dbReference>
<dbReference type="EMBL" id="CAJNOQ010027239">
    <property type="protein sequence ID" value="CAF1551906.1"/>
    <property type="molecule type" value="Genomic_DNA"/>
</dbReference>
<organism evidence="2 4">
    <name type="scientific">Didymodactylos carnosus</name>
    <dbReference type="NCBI Taxonomy" id="1234261"/>
    <lineage>
        <taxon>Eukaryota</taxon>
        <taxon>Metazoa</taxon>
        <taxon>Spiralia</taxon>
        <taxon>Gnathifera</taxon>
        <taxon>Rotifera</taxon>
        <taxon>Eurotatoria</taxon>
        <taxon>Bdelloidea</taxon>
        <taxon>Philodinida</taxon>
        <taxon>Philodinidae</taxon>
        <taxon>Didymodactylos</taxon>
    </lineage>
</organism>
<dbReference type="Proteomes" id="UP000663829">
    <property type="component" value="Unassembled WGS sequence"/>
</dbReference>
<comment type="caution">
    <text evidence="2">The sequence shown here is derived from an EMBL/GenBank/DDBJ whole genome shotgun (WGS) entry which is preliminary data.</text>
</comment>
<dbReference type="PANTHER" id="PTHR21301:SF10">
    <property type="entry name" value="REVERSE TRANSCRIPTASE DOMAIN-CONTAINING PROTEIN"/>
    <property type="match status" value="1"/>
</dbReference>
<feature type="domain" description="Reverse transcriptase" evidence="1">
    <location>
        <begin position="299"/>
        <end position="532"/>
    </location>
</feature>
<sequence length="658" mass="77731">VSLFSFNFEQDEVQTIYNGMQELIDSFHKDTNKIDIIIENCRPKLPLLNQQIILSEDSDGQQSQQENDDIFNQNVKYNEAFEKYYKLIEKRTSLQVEQHGLLSPNIISEAPHLNLTEDEHYILKLGPRFIFNDPKTASRRRTTELATLRRKLESRFFKKKVNPGRPVEEFINELDALLQNYHDIPAHSRHRSLNLSITLNQSEQMIRSSSSRRRINVNRAIKRLKHKFRLANVILRKTDKSKVFHLGKLEHYQQRSDEYMEKTQAYQCIGTNDPLPDLITRTNKYLLDLRLPKWITQKQYEQLCVKADEAELAHLYYLPKAHKSGTPLRPIISGLKHPSIKISKFLDNLLRPLFDQMALKTTVTSGFELYQKLQQWSPNSMKQETVLCTIDVADLYTMIPQVEGVLSLKKDVRPPRFVMTNNYFKYNGQYYHQIKGGAMGSPLTLTIANCYMFFFEQYILKQITNSFGLYVRFIDDIFIIINWPTRRFLKQVDRWNEFDSNIKLATNIGLHANFLDLHIQNQDCALFTSVYHKPSYEPYYLSFNSIHPLHMKKNMPFGMLLRAVRYCSTFKAYQQERDHLKMALLMNRYPSQFIDQQFNRVFYKYKIEQLINITNYNNIRQRIINSSIQVNFQISCFYTLTIAVVEYPTRTFLISSRI</sequence>
<dbReference type="PANTHER" id="PTHR21301">
    <property type="entry name" value="REVERSE TRANSCRIPTASE"/>
    <property type="match status" value="1"/>
</dbReference>
<accession>A0A815X6Z1</accession>
<protein>
    <recommendedName>
        <fullName evidence="1">Reverse transcriptase domain-containing protein</fullName>
    </recommendedName>
</protein>
<dbReference type="InterPro" id="IPR058912">
    <property type="entry name" value="HTH_animal"/>
</dbReference>
<dbReference type="OrthoDB" id="10041807at2759"/>
<dbReference type="PROSITE" id="PS50878">
    <property type="entry name" value="RT_POL"/>
    <property type="match status" value="1"/>
</dbReference>
<dbReference type="AlphaFoldDB" id="A0A815X6Z1"/>
<proteinExistence type="predicted"/>
<dbReference type="EMBL" id="CAJOBC010092930">
    <property type="protein sequence ID" value="CAF4412997.1"/>
    <property type="molecule type" value="Genomic_DNA"/>
</dbReference>
<evidence type="ECO:0000313" key="2">
    <source>
        <dbReference type="EMBL" id="CAF1551906.1"/>
    </source>
</evidence>